<feature type="transmembrane region" description="Helical" evidence="1">
    <location>
        <begin position="133"/>
        <end position="153"/>
    </location>
</feature>
<evidence type="ECO:0000313" key="2">
    <source>
        <dbReference type="EMBL" id="ORX74241.1"/>
    </source>
</evidence>
<keyword evidence="1" id="KW-0812">Transmembrane</keyword>
<protein>
    <submittedName>
        <fullName evidence="2">Uncharacterized protein</fullName>
    </submittedName>
</protein>
<proteinExistence type="predicted"/>
<gene>
    <name evidence="2" type="ORF">DL89DRAFT_12349</name>
</gene>
<feature type="transmembrane region" description="Helical" evidence="1">
    <location>
        <begin position="77"/>
        <end position="98"/>
    </location>
</feature>
<evidence type="ECO:0000313" key="3">
    <source>
        <dbReference type="Proteomes" id="UP000193922"/>
    </source>
</evidence>
<dbReference type="RefSeq" id="XP_040747452.1">
    <property type="nucleotide sequence ID" value="XM_040883239.1"/>
</dbReference>
<dbReference type="AlphaFoldDB" id="A0A1Y1WKY2"/>
<name>A0A1Y1WKY2_9FUNG</name>
<dbReference type="EMBL" id="MCFD01000001">
    <property type="protein sequence ID" value="ORX74241.1"/>
    <property type="molecule type" value="Genomic_DNA"/>
</dbReference>
<accession>A0A1Y1WKY2</accession>
<organism evidence="2 3">
    <name type="scientific">Linderina pennispora</name>
    <dbReference type="NCBI Taxonomy" id="61395"/>
    <lineage>
        <taxon>Eukaryota</taxon>
        <taxon>Fungi</taxon>
        <taxon>Fungi incertae sedis</taxon>
        <taxon>Zoopagomycota</taxon>
        <taxon>Kickxellomycotina</taxon>
        <taxon>Kickxellomycetes</taxon>
        <taxon>Kickxellales</taxon>
        <taxon>Kickxellaceae</taxon>
        <taxon>Linderina</taxon>
    </lineage>
</organism>
<evidence type="ECO:0000256" key="1">
    <source>
        <dbReference type="SAM" id="Phobius"/>
    </source>
</evidence>
<dbReference type="GeneID" id="63799887"/>
<reference evidence="2 3" key="1">
    <citation type="submission" date="2016-07" db="EMBL/GenBank/DDBJ databases">
        <title>Pervasive Adenine N6-methylation of Active Genes in Fungi.</title>
        <authorList>
            <consortium name="DOE Joint Genome Institute"/>
            <person name="Mondo S.J."/>
            <person name="Dannebaum R.O."/>
            <person name="Kuo R.C."/>
            <person name="Labutti K."/>
            <person name="Haridas S."/>
            <person name="Kuo A."/>
            <person name="Salamov A."/>
            <person name="Ahrendt S.R."/>
            <person name="Lipzen A."/>
            <person name="Sullivan W."/>
            <person name="Andreopoulos W.B."/>
            <person name="Clum A."/>
            <person name="Lindquist E."/>
            <person name="Daum C."/>
            <person name="Ramamoorthy G.K."/>
            <person name="Gryganskyi A."/>
            <person name="Culley D."/>
            <person name="Magnuson J.K."/>
            <person name="James T.Y."/>
            <person name="O'Malley M.A."/>
            <person name="Stajich J.E."/>
            <person name="Spatafora J.W."/>
            <person name="Visel A."/>
            <person name="Grigoriev I.V."/>
        </authorList>
    </citation>
    <scope>NUCLEOTIDE SEQUENCE [LARGE SCALE GENOMIC DNA]</scope>
    <source>
        <strain evidence="2 3">ATCC 12442</strain>
    </source>
</reference>
<comment type="caution">
    <text evidence="2">The sequence shown here is derived from an EMBL/GenBank/DDBJ whole genome shotgun (WGS) entry which is preliminary data.</text>
</comment>
<keyword evidence="1" id="KW-0472">Membrane</keyword>
<keyword evidence="3" id="KW-1185">Reference proteome</keyword>
<keyword evidence="1" id="KW-1133">Transmembrane helix</keyword>
<sequence length="156" mass="17637">MSPRMISAVALLSELEYCEKIYLSFWPMRVNCKGLLYSLVPSTFFRRKSQTPLYFSYAMDLHILSLKRFFVMPRIPWTYIVLFSSAVILMAVSVHAASAQCDYALDGLCRTRQPMKLQRLARRLVNDLGMAEISVQEVTLALVIAAASAAYALSRA</sequence>
<dbReference type="Proteomes" id="UP000193922">
    <property type="component" value="Unassembled WGS sequence"/>
</dbReference>